<feature type="compositionally biased region" description="Low complexity" evidence="3">
    <location>
        <begin position="206"/>
        <end position="216"/>
    </location>
</feature>
<dbReference type="SUPFAM" id="SSF48366">
    <property type="entry name" value="Ras GEF"/>
    <property type="match status" value="1"/>
</dbReference>
<feature type="domain" description="Ras-GEF" evidence="4">
    <location>
        <begin position="831"/>
        <end position="1057"/>
    </location>
</feature>
<dbReference type="Proteomes" id="UP000215902">
    <property type="component" value="Unassembled WGS sequence"/>
</dbReference>
<feature type="compositionally biased region" description="Pro residues" evidence="3">
    <location>
        <begin position="1220"/>
        <end position="1229"/>
    </location>
</feature>
<dbReference type="InterPro" id="IPR001895">
    <property type="entry name" value="RASGEF_cat_dom"/>
</dbReference>
<dbReference type="InterPro" id="IPR008937">
    <property type="entry name" value="Ras-like_GEF"/>
</dbReference>
<dbReference type="GO" id="GO:0016324">
    <property type="term" value="C:apical plasma membrane"/>
    <property type="evidence" value="ECO:0007669"/>
    <property type="project" value="TreeGrafter"/>
</dbReference>
<dbReference type="Gene3D" id="2.30.42.10">
    <property type="match status" value="1"/>
</dbReference>
<dbReference type="PANTHER" id="PTHR23113:SF249">
    <property type="entry name" value="RAP GUANINE NUCLEOTIDE EXCHANGE FACTOR 6"/>
    <property type="match status" value="1"/>
</dbReference>
<feature type="compositionally biased region" description="Low complexity" evidence="3">
    <location>
        <begin position="680"/>
        <end position="689"/>
    </location>
</feature>
<feature type="region of interest" description="Disordered" evidence="3">
    <location>
        <begin position="638"/>
        <end position="702"/>
    </location>
</feature>
<evidence type="ECO:0000259" key="5">
    <source>
        <dbReference type="PROSITE" id="PS50042"/>
    </source>
</evidence>
<dbReference type="PROSITE" id="PS50200">
    <property type="entry name" value="RA"/>
    <property type="match status" value="1"/>
</dbReference>
<dbReference type="InterPro" id="IPR041489">
    <property type="entry name" value="PDZ_6"/>
</dbReference>
<dbReference type="GO" id="GO:0005085">
    <property type="term" value="F:guanyl-nucleotide exchange factor activity"/>
    <property type="evidence" value="ECO:0007669"/>
    <property type="project" value="UniProtKB-KW"/>
</dbReference>
<dbReference type="SUPFAM" id="SSF50156">
    <property type="entry name" value="PDZ domain-like"/>
    <property type="match status" value="1"/>
</dbReference>
<dbReference type="SUPFAM" id="SSF51206">
    <property type="entry name" value="cAMP-binding domain-like"/>
    <property type="match status" value="2"/>
</dbReference>
<dbReference type="CDD" id="cd00155">
    <property type="entry name" value="RasGEF"/>
    <property type="match status" value="1"/>
</dbReference>
<dbReference type="PROSITE" id="PS50106">
    <property type="entry name" value="PDZ"/>
    <property type="match status" value="1"/>
</dbReference>
<dbReference type="SMART" id="SM00147">
    <property type="entry name" value="RasGEF"/>
    <property type="match status" value="1"/>
</dbReference>
<feature type="domain" description="Cyclic nucleotide-binding" evidence="5">
    <location>
        <begin position="287"/>
        <end position="352"/>
    </location>
</feature>
<gene>
    <name evidence="9" type="ORF">BOX15_Mlig009481g1</name>
</gene>
<dbReference type="CDD" id="cd06224">
    <property type="entry name" value="REM"/>
    <property type="match status" value="1"/>
</dbReference>
<evidence type="ECO:0000256" key="3">
    <source>
        <dbReference type="SAM" id="MobiDB-lite"/>
    </source>
</evidence>
<dbReference type="InterPro" id="IPR018490">
    <property type="entry name" value="cNMP-bd_dom_sf"/>
</dbReference>
<evidence type="ECO:0000259" key="7">
    <source>
        <dbReference type="PROSITE" id="PS50200"/>
    </source>
</evidence>
<dbReference type="InterPro" id="IPR036034">
    <property type="entry name" value="PDZ_sf"/>
</dbReference>
<dbReference type="Pfam" id="PF00788">
    <property type="entry name" value="RA"/>
    <property type="match status" value="1"/>
</dbReference>
<dbReference type="Gene3D" id="2.60.120.10">
    <property type="entry name" value="Jelly Rolls"/>
    <property type="match status" value="2"/>
</dbReference>
<feature type="compositionally biased region" description="Polar residues" evidence="3">
    <location>
        <begin position="1258"/>
        <end position="1269"/>
    </location>
</feature>
<dbReference type="Gene3D" id="1.10.840.10">
    <property type="entry name" value="Ras guanine-nucleotide exchange factors catalytic domain"/>
    <property type="match status" value="1"/>
</dbReference>
<feature type="compositionally biased region" description="Polar residues" evidence="3">
    <location>
        <begin position="1190"/>
        <end position="1204"/>
    </location>
</feature>
<evidence type="ECO:0000256" key="2">
    <source>
        <dbReference type="PROSITE-ProRule" id="PRU00168"/>
    </source>
</evidence>
<dbReference type="SMART" id="SM00100">
    <property type="entry name" value="cNMP"/>
    <property type="match status" value="1"/>
</dbReference>
<feature type="compositionally biased region" description="Low complexity" evidence="3">
    <location>
        <begin position="1205"/>
        <end position="1219"/>
    </location>
</feature>
<feature type="region of interest" description="Disordered" evidence="3">
    <location>
        <begin position="1054"/>
        <end position="1078"/>
    </location>
</feature>
<evidence type="ECO:0000259" key="8">
    <source>
        <dbReference type="PROSITE" id="PS50212"/>
    </source>
</evidence>
<proteinExistence type="predicted"/>
<dbReference type="PROSITE" id="PS50212">
    <property type="entry name" value="RASGEF_NTER"/>
    <property type="match status" value="1"/>
</dbReference>
<feature type="compositionally biased region" description="Gly residues" evidence="3">
    <location>
        <begin position="640"/>
        <end position="660"/>
    </location>
</feature>
<dbReference type="AlphaFoldDB" id="A0A267E3X0"/>
<organism evidence="9 10">
    <name type="scientific">Macrostomum lignano</name>
    <dbReference type="NCBI Taxonomy" id="282301"/>
    <lineage>
        <taxon>Eukaryota</taxon>
        <taxon>Metazoa</taxon>
        <taxon>Spiralia</taxon>
        <taxon>Lophotrochozoa</taxon>
        <taxon>Platyhelminthes</taxon>
        <taxon>Rhabditophora</taxon>
        <taxon>Macrostomorpha</taxon>
        <taxon>Macrostomida</taxon>
        <taxon>Macrostomidae</taxon>
        <taxon>Macrostomum</taxon>
    </lineage>
</organism>
<feature type="domain" description="Ras-associating" evidence="7">
    <location>
        <begin position="719"/>
        <end position="805"/>
    </location>
</feature>
<dbReference type="PANTHER" id="PTHR23113">
    <property type="entry name" value="GUANINE NUCLEOTIDE EXCHANGE FACTOR"/>
    <property type="match status" value="1"/>
</dbReference>
<dbReference type="InterPro" id="IPR023578">
    <property type="entry name" value="Ras_GEF_dom_sf"/>
</dbReference>
<protein>
    <recommendedName>
        <fullName evidence="11">Rap guanine nucleotide exchange factor 2</fullName>
    </recommendedName>
</protein>
<dbReference type="CDD" id="cd00136">
    <property type="entry name" value="PDZ_canonical"/>
    <property type="match status" value="1"/>
</dbReference>
<accession>A0A267E3X0</accession>
<evidence type="ECO:0000256" key="1">
    <source>
        <dbReference type="ARBA" id="ARBA00022658"/>
    </source>
</evidence>
<keyword evidence="1 2" id="KW-0344">Guanine-nucleotide releasing factor</keyword>
<dbReference type="EMBL" id="NIVC01002646">
    <property type="protein sequence ID" value="PAA56263.1"/>
    <property type="molecule type" value="Genomic_DNA"/>
</dbReference>
<dbReference type="InterPro" id="IPR000651">
    <property type="entry name" value="Ras-like_Gua-exchang_fac_N"/>
</dbReference>
<feature type="domain" description="PDZ" evidence="6">
    <location>
        <begin position="562"/>
        <end position="606"/>
    </location>
</feature>
<dbReference type="Pfam" id="PF17820">
    <property type="entry name" value="PDZ_6"/>
    <property type="match status" value="1"/>
</dbReference>
<dbReference type="InterPro" id="IPR001478">
    <property type="entry name" value="PDZ"/>
</dbReference>
<dbReference type="SMART" id="SM00229">
    <property type="entry name" value="RasGEFN"/>
    <property type="match status" value="1"/>
</dbReference>
<evidence type="ECO:0000313" key="9">
    <source>
        <dbReference type="EMBL" id="PAA56263.1"/>
    </source>
</evidence>
<dbReference type="InterPro" id="IPR000159">
    <property type="entry name" value="RA_dom"/>
</dbReference>
<evidence type="ECO:0008006" key="11">
    <source>
        <dbReference type="Google" id="ProtNLM"/>
    </source>
</evidence>
<dbReference type="GO" id="GO:0007265">
    <property type="term" value="P:Ras protein signal transduction"/>
    <property type="evidence" value="ECO:0007669"/>
    <property type="project" value="TreeGrafter"/>
</dbReference>
<dbReference type="SMART" id="SM00228">
    <property type="entry name" value="PDZ"/>
    <property type="match status" value="1"/>
</dbReference>
<evidence type="ECO:0000259" key="6">
    <source>
        <dbReference type="PROSITE" id="PS50106"/>
    </source>
</evidence>
<evidence type="ECO:0000259" key="4">
    <source>
        <dbReference type="PROSITE" id="PS50009"/>
    </source>
</evidence>
<sequence>MFNNDYNDLIKILRIPSHERTDEEHDYLFAFLRSIDELKHYRENLLKSIAWIIRHEEYPVPNTVIYSNGSRITCWYILLSGSIFLGGKMFLPTTCFGRRIGRDTYRREDCICLEACDLLVIDTPDLEQRPVVALDRVYNPSGIVSPSNPTSGAVAAVGGVPSLAGLDPRAAAMMQQQQQYPKLLNHQETLLARLSDSSVAKRMSHSSDTSSAYSGSGELDSSVQNYDSDEELHQQMRMLDADSAHGVQVTPDLPRRSPLLIALEKDPTERSNEDIELLLDSFQRLHAFSNFTRATQRQFAGCMLYAVVEKPGQVVLDDGEKLDSWSVIVDGEVEIQRPGNAPVQLHCGDAFGVKPTTERQHHVGVMRSLVPNCRFAFITQEQYCKVLSAEAENTIEIRASDGSLQLVKEIRTLESGTLKKQQTIIRGTPQALIDQLLECRGGSSADPNYADDFLLTYRTFLDSGLPVAQRLLEGLGCGGEQASRAVRVFLLWTNNHFNDFDDSSELFRILQHFDRQLERREETRGPQNLLRIACSTKSRLRKAACPVVNSGARFHLGERLCYVRDVIDSSPAALCGLRSGDRVVSIGGQPVEQMPLVRLKSLLQPSHQQQSDAKLDLTVRWDPLNFYKLLLASNASATAAGGGHQDSGNGGSSSSGGGSLGRATGRQLVPGKAGSDTGAAEKVAASAAGTSGGHALKGSTSNPDLSAGIGSVSGVADQPDHVIRVFRPDGAFKLLCINQETTAREVVMLSMQEFGLHGSSNEYKLMEISVNAGPLIRRKTLSDNLQDLGNRLALNARYYVKQQNELAHQFLSDADAQDVLREAAVDFLQLDPQEVAMRITTEDFNVFQRILPTHLVDWWHRKEKASKEINELSAVTEKESNWPVSELTAEQNTNRRVRLLKHFLKVAQYCRQLNNLNTLMSLTLGLAKSQNSQLNPAWEKLPKKYRDIWKSLEKLTDIRMNHSSYRQLFKSDKFQAPAIPYLPILCKDLTAIRECNEQMKDGLVNFEKLRLLAREVRGFCHYAQASYEGHTWRQGGHHQGSASASTAATLHLAGAPNASVPPPLRRAGSSSALTVGSGSGKRRSAAVAALTKKLHDETIAEKKLAEYVSRLRLTSAESDGGPISQCPDVASTAGTKFNTTNDAQFNKLMSLSEGRKPAKHQHIPAAVPAAVVAGAAAPAARPPLPPPYQQVMQQRQHLSGVQQLPASPSPSSSSSSVASPAPPPPPPPRSETTVATVGRPLAPPPYHQAVARRADTTEAGSQHSTVRQQCNDDELITFV</sequence>
<dbReference type="CDD" id="cd00038">
    <property type="entry name" value="CAP_ED"/>
    <property type="match status" value="1"/>
</dbReference>
<dbReference type="STRING" id="282301.A0A267E3X0"/>
<keyword evidence="10" id="KW-1185">Reference proteome</keyword>
<evidence type="ECO:0000313" key="10">
    <source>
        <dbReference type="Proteomes" id="UP000215902"/>
    </source>
</evidence>
<feature type="domain" description="N-terminal Ras-GEF" evidence="8">
    <location>
        <begin position="420"/>
        <end position="537"/>
    </location>
</feature>
<comment type="caution">
    <text evidence="9">The sequence shown here is derived from an EMBL/GenBank/DDBJ whole genome shotgun (WGS) entry which is preliminary data.</text>
</comment>
<dbReference type="InterPro" id="IPR014710">
    <property type="entry name" value="RmlC-like_jellyroll"/>
</dbReference>
<name>A0A267E3X0_9PLAT</name>
<dbReference type="Gene3D" id="1.20.870.10">
    <property type="entry name" value="Son of sevenless (SoS) protein Chain: S domain 1"/>
    <property type="match status" value="1"/>
</dbReference>
<dbReference type="InterPro" id="IPR000595">
    <property type="entry name" value="cNMP-bd_dom"/>
</dbReference>
<dbReference type="OrthoDB" id="21144at2759"/>
<reference evidence="9 10" key="1">
    <citation type="submission" date="2017-06" db="EMBL/GenBank/DDBJ databases">
        <title>A platform for efficient transgenesis in Macrostomum lignano, a flatworm model organism for stem cell research.</title>
        <authorList>
            <person name="Berezikov E."/>
        </authorList>
    </citation>
    <scope>NUCLEOTIDE SEQUENCE [LARGE SCALE GENOMIC DNA]</scope>
    <source>
        <strain evidence="9">DV1</strain>
        <tissue evidence="9">Whole organism</tissue>
    </source>
</reference>
<dbReference type="PROSITE" id="PS50009">
    <property type="entry name" value="RASGEF_CAT"/>
    <property type="match status" value="1"/>
</dbReference>
<dbReference type="InterPro" id="IPR036964">
    <property type="entry name" value="RASGEF_cat_dom_sf"/>
</dbReference>
<feature type="region of interest" description="Disordered" evidence="3">
    <location>
        <begin position="1181"/>
        <end position="1279"/>
    </location>
</feature>
<dbReference type="Pfam" id="PF00617">
    <property type="entry name" value="RasGEF"/>
    <property type="match status" value="1"/>
</dbReference>
<feature type="region of interest" description="Disordered" evidence="3">
    <location>
        <begin position="201"/>
        <end position="223"/>
    </location>
</feature>
<dbReference type="PROSITE" id="PS50042">
    <property type="entry name" value="CNMP_BINDING_3"/>
    <property type="match status" value="1"/>
</dbReference>